<evidence type="ECO:0000256" key="3">
    <source>
        <dbReference type="ARBA" id="ARBA00022989"/>
    </source>
</evidence>
<name>A0ABN2RS16_9PSEU</name>
<reference evidence="7 8" key="1">
    <citation type="journal article" date="2019" name="Int. J. Syst. Evol. Microbiol.">
        <title>The Global Catalogue of Microorganisms (GCM) 10K type strain sequencing project: providing services to taxonomists for standard genome sequencing and annotation.</title>
        <authorList>
            <consortium name="The Broad Institute Genomics Platform"/>
            <consortium name="The Broad Institute Genome Sequencing Center for Infectious Disease"/>
            <person name="Wu L."/>
            <person name="Ma J."/>
        </authorList>
    </citation>
    <scope>NUCLEOTIDE SEQUENCE [LARGE SCALE GENOMIC DNA]</scope>
    <source>
        <strain evidence="7 8">JCM 14545</strain>
    </source>
</reference>
<feature type="transmembrane region" description="Helical" evidence="5">
    <location>
        <begin position="21"/>
        <end position="39"/>
    </location>
</feature>
<feature type="transmembrane region" description="Helical" evidence="5">
    <location>
        <begin position="88"/>
        <end position="106"/>
    </location>
</feature>
<dbReference type="SUPFAM" id="SSF103473">
    <property type="entry name" value="MFS general substrate transporter"/>
    <property type="match status" value="1"/>
</dbReference>
<proteinExistence type="predicted"/>
<dbReference type="CDD" id="cd17324">
    <property type="entry name" value="MFS_NepI_like"/>
    <property type="match status" value="1"/>
</dbReference>
<evidence type="ECO:0000313" key="8">
    <source>
        <dbReference type="Proteomes" id="UP001501116"/>
    </source>
</evidence>
<dbReference type="PANTHER" id="PTHR42910">
    <property type="entry name" value="TRANSPORTER SCO4007-RELATED"/>
    <property type="match status" value="1"/>
</dbReference>
<evidence type="ECO:0000256" key="1">
    <source>
        <dbReference type="ARBA" id="ARBA00004651"/>
    </source>
</evidence>
<keyword evidence="2 5" id="KW-0812">Transmembrane</keyword>
<dbReference type="PANTHER" id="PTHR42910:SF1">
    <property type="entry name" value="MAJOR FACILITATOR SUPERFAMILY (MFS) PROFILE DOMAIN-CONTAINING PROTEIN"/>
    <property type="match status" value="1"/>
</dbReference>
<sequence length="416" mass="43281">MSQPGIVRAAEGAVDPRRLRWITVVLAFAAGATVANLYYGQPLLDQVASAFAVSHGTAALVVTLTQLGYALGMVVLMPLGDLLENRALMVRTLLATTLALVVAGVAPGFGLFLGASVLVGMTSVVAQILIPFAAHLAPEEQRGRFVGTVMTGLLLGILLARTLSSFVAAAAGWRTIYLVSAVLMLVVAVTLRRVLPARRPDHVASYAKLMRSIVELVRTEPALRRRAVCQALLFGAFSTFWTAVAFELVKHGLNQAEIGVFALVGAAGAAAAPIAGRLADRGHGRIGSGIALVLAIASFVLAYLGAGSVIVLALAGVVLDLAVQGHQLFGQQEIYGLRADARARINTVYMTTVFVGGAIATAISGTLYDRAGWQGVTVFGAVLPAIALVIWAVSAVRARRSAGDGAQRLLQESGGE</sequence>
<evidence type="ECO:0000256" key="4">
    <source>
        <dbReference type="ARBA" id="ARBA00023136"/>
    </source>
</evidence>
<dbReference type="InterPro" id="IPR011701">
    <property type="entry name" value="MFS"/>
</dbReference>
<dbReference type="InterPro" id="IPR036259">
    <property type="entry name" value="MFS_trans_sf"/>
</dbReference>
<comment type="subcellular location">
    <subcellularLocation>
        <location evidence="1">Cell membrane</location>
        <topology evidence="1">Multi-pass membrane protein</topology>
    </subcellularLocation>
</comment>
<dbReference type="Gene3D" id="1.20.1250.20">
    <property type="entry name" value="MFS general substrate transporter like domains"/>
    <property type="match status" value="1"/>
</dbReference>
<keyword evidence="8" id="KW-1185">Reference proteome</keyword>
<feature type="transmembrane region" description="Helical" evidence="5">
    <location>
        <begin position="258"/>
        <end position="279"/>
    </location>
</feature>
<keyword evidence="4 5" id="KW-0472">Membrane</keyword>
<evidence type="ECO:0000256" key="5">
    <source>
        <dbReference type="SAM" id="Phobius"/>
    </source>
</evidence>
<feature type="transmembrane region" description="Helical" evidence="5">
    <location>
        <begin position="349"/>
        <end position="367"/>
    </location>
</feature>
<dbReference type="PROSITE" id="PS50850">
    <property type="entry name" value="MFS"/>
    <property type="match status" value="1"/>
</dbReference>
<dbReference type="RefSeq" id="WP_344425234.1">
    <property type="nucleotide sequence ID" value="NZ_BAAANN010000024.1"/>
</dbReference>
<feature type="transmembrane region" description="Helical" evidence="5">
    <location>
        <begin position="373"/>
        <end position="393"/>
    </location>
</feature>
<dbReference type="EMBL" id="BAAANN010000024">
    <property type="protein sequence ID" value="GAA1973926.1"/>
    <property type="molecule type" value="Genomic_DNA"/>
</dbReference>
<dbReference type="InterPro" id="IPR020846">
    <property type="entry name" value="MFS_dom"/>
</dbReference>
<feature type="transmembrane region" description="Helical" evidence="5">
    <location>
        <begin position="51"/>
        <end position="76"/>
    </location>
</feature>
<evidence type="ECO:0000313" key="7">
    <source>
        <dbReference type="EMBL" id="GAA1973926.1"/>
    </source>
</evidence>
<feature type="transmembrane region" description="Helical" evidence="5">
    <location>
        <begin position="112"/>
        <end position="133"/>
    </location>
</feature>
<comment type="caution">
    <text evidence="7">The sequence shown here is derived from an EMBL/GenBank/DDBJ whole genome shotgun (WGS) entry which is preliminary data.</text>
</comment>
<organism evidence="7 8">
    <name type="scientific">Amycolatopsis minnesotensis</name>
    <dbReference type="NCBI Taxonomy" id="337894"/>
    <lineage>
        <taxon>Bacteria</taxon>
        <taxon>Bacillati</taxon>
        <taxon>Actinomycetota</taxon>
        <taxon>Actinomycetes</taxon>
        <taxon>Pseudonocardiales</taxon>
        <taxon>Pseudonocardiaceae</taxon>
        <taxon>Amycolatopsis</taxon>
    </lineage>
</organism>
<keyword evidence="3 5" id="KW-1133">Transmembrane helix</keyword>
<evidence type="ECO:0000259" key="6">
    <source>
        <dbReference type="PROSITE" id="PS50850"/>
    </source>
</evidence>
<dbReference type="Proteomes" id="UP001501116">
    <property type="component" value="Unassembled WGS sequence"/>
</dbReference>
<accession>A0ABN2RS16</accession>
<feature type="transmembrane region" description="Helical" evidence="5">
    <location>
        <begin position="286"/>
        <end position="304"/>
    </location>
</feature>
<protein>
    <submittedName>
        <fullName evidence="7">MFS transporter</fullName>
    </submittedName>
</protein>
<feature type="transmembrane region" description="Helical" evidence="5">
    <location>
        <begin position="176"/>
        <end position="195"/>
    </location>
</feature>
<evidence type="ECO:0000256" key="2">
    <source>
        <dbReference type="ARBA" id="ARBA00022692"/>
    </source>
</evidence>
<gene>
    <name evidence="7" type="ORF">GCM10009754_56190</name>
</gene>
<feature type="domain" description="Major facilitator superfamily (MFS) profile" evidence="6">
    <location>
        <begin position="19"/>
        <end position="399"/>
    </location>
</feature>
<feature type="transmembrane region" description="Helical" evidence="5">
    <location>
        <begin position="145"/>
        <end position="170"/>
    </location>
</feature>
<dbReference type="Pfam" id="PF07690">
    <property type="entry name" value="MFS_1"/>
    <property type="match status" value="1"/>
</dbReference>